<reference evidence="6" key="1">
    <citation type="journal article" date="2019" name="Int. J. Syst. Evol. Microbiol.">
        <title>The Global Catalogue of Microorganisms (GCM) 10K type strain sequencing project: providing services to taxonomists for standard genome sequencing and annotation.</title>
        <authorList>
            <consortium name="The Broad Institute Genomics Platform"/>
            <consortium name="The Broad Institute Genome Sequencing Center for Infectious Disease"/>
            <person name="Wu L."/>
            <person name="Ma J."/>
        </authorList>
    </citation>
    <scope>NUCLEOTIDE SEQUENCE [LARGE SCALE GENOMIC DNA]</scope>
    <source>
        <strain evidence="6">JCM 3380</strain>
    </source>
</reference>
<keyword evidence="2" id="KW-0378">Hydrolase</keyword>
<evidence type="ECO:0000313" key="5">
    <source>
        <dbReference type="EMBL" id="GAA0257460.1"/>
    </source>
</evidence>
<gene>
    <name evidence="5" type="primary">mug</name>
    <name evidence="5" type="ORF">GCM10010492_68020</name>
</gene>
<sequence>MNLPDLVRPGLDVLFCGINPGLLSAATGHHFARPGNRFWPALHLSGFTPRRLSPAEQEELLEFGLGITNLSDRPTAKADELTAEELRAGGVRLTSLAAEHAPRVVAVVGITAYRTAFGRPRAVVGPQPEPIASSRLWVLPNPSGLNAHYRLDDLAEVFRRLRSEVAEAV</sequence>
<accession>A0ABP3EAV5</accession>
<dbReference type="NCBIfam" id="NF007570">
    <property type="entry name" value="PRK10201.1"/>
    <property type="match status" value="1"/>
</dbReference>
<evidence type="ECO:0000256" key="1">
    <source>
        <dbReference type="ARBA" id="ARBA00022763"/>
    </source>
</evidence>
<evidence type="ECO:0000259" key="4">
    <source>
        <dbReference type="SMART" id="SM00986"/>
    </source>
</evidence>
<keyword evidence="3" id="KW-0234">DNA repair</keyword>
<dbReference type="InterPro" id="IPR005122">
    <property type="entry name" value="Uracil-DNA_glycosylase-like"/>
</dbReference>
<dbReference type="CDD" id="cd10028">
    <property type="entry name" value="UDG-F2_TDG_MUG"/>
    <property type="match status" value="1"/>
</dbReference>
<comment type="caution">
    <text evidence="5">The sequence shown here is derived from an EMBL/GenBank/DDBJ whole genome shotgun (WGS) entry which is preliminary data.</text>
</comment>
<protein>
    <submittedName>
        <fullName evidence="5">G/U mismatch-specific DNA glycosylase</fullName>
    </submittedName>
</protein>
<dbReference type="RefSeq" id="WP_343938753.1">
    <property type="nucleotide sequence ID" value="NZ_BAAABU010000026.1"/>
</dbReference>
<evidence type="ECO:0000313" key="6">
    <source>
        <dbReference type="Proteomes" id="UP001500416"/>
    </source>
</evidence>
<dbReference type="PANTHER" id="PTHR12159:SF9">
    <property type="entry name" value="G_T MISMATCH-SPECIFIC THYMINE DNA GLYCOSYLASE"/>
    <property type="match status" value="1"/>
</dbReference>
<dbReference type="PANTHER" id="PTHR12159">
    <property type="entry name" value="G/T AND G/U MISMATCH-SPECIFIC DNA GLYCOSYLASE"/>
    <property type="match status" value="1"/>
</dbReference>
<keyword evidence="1" id="KW-0227">DNA damage</keyword>
<dbReference type="EMBL" id="BAAABU010000026">
    <property type="protein sequence ID" value="GAA0257460.1"/>
    <property type="molecule type" value="Genomic_DNA"/>
</dbReference>
<organism evidence="5 6">
    <name type="scientific">Saccharothrix mutabilis subsp. mutabilis</name>
    <dbReference type="NCBI Taxonomy" id="66855"/>
    <lineage>
        <taxon>Bacteria</taxon>
        <taxon>Bacillati</taxon>
        <taxon>Actinomycetota</taxon>
        <taxon>Actinomycetes</taxon>
        <taxon>Pseudonocardiales</taxon>
        <taxon>Pseudonocardiaceae</taxon>
        <taxon>Saccharothrix</taxon>
    </lineage>
</organism>
<dbReference type="InterPro" id="IPR036895">
    <property type="entry name" value="Uracil-DNA_glycosylase-like_sf"/>
</dbReference>
<name>A0ABP3EAV5_9PSEU</name>
<dbReference type="SMART" id="SM00987">
    <property type="entry name" value="UreE_C"/>
    <property type="match status" value="1"/>
</dbReference>
<dbReference type="Pfam" id="PF03167">
    <property type="entry name" value="UDG"/>
    <property type="match status" value="1"/>
</dbReference>
<dbReference type="SUPFAM" id="SSF52141">
    <property type="entry name" value="Uracil-DNA glycosylase-like"/>
    <property type="match status" value="1"/>
</dbReference>
<keyword evidence="6" id="KW-1185">Reference proteome</keyword>
<dbReference type="SMART" id="SM00986">
    <property type="entry name" value="UDG"/>
    <property type="match status" value="1"/>
</dbReference>
<dbReference type="InterPro" id="IPR015637">
    <property type="entry name" value="MUG/TDG"/>
</dbReference>
<evidence type="ECO:0000256" key="2">
    <source>
        <dbReference type="ARBA" id="ARBA00022801"/>
    </source>
</evidence>
<proteinExistence type="predicted"/>
<dbReference type="Gene3D" id="3.40.470.10">
    <property type="entry name" value="Uracil-DNA glycosylase-like domain"/>
    <property type="match status" value="1"/>
</dbReference>
<dbReference type="Proteomes" id="UP001500416">
    <property type="component" value="Unassembled WGS sequence"/>
</dbReference>
<evidence type="ECO:0000256" key="3">
    <source>
        <dbReference type="ARBA" id="ARBA00023204"/>
    </source>
</evidence>
<feature type="domain" description="Uracil-DNA glycosylase-like" evidence="4">
    <location>
        <begin position="4"/>
        <end position="162"/>
    </location>
</feature>